<dbReference type="SMART" id="SM00897">
    <property type="entry name" value="FIST"/>
    <property type="match status" value="1"/>
</dbReference>
<keyword evidence="5" id="KW-1185">Reference proteome</keyword>
<dbReference type="SMART" id="SM01204">
    <property type="entry name" value="FIST_C"/>
    <property type="match status" value="1"/>
</dbReference>
<dbReference type="AlphaFoldDB" id="A0A895YGC5"/>
<dbReference type="KEGG" id="nhy:JQS43_13640"/>
<dbReference type="Pfam" id="PF10442">
    <property type="entry name" value="FIST_C"/>
    <property type="match status" value="1"/>
</dbReference>
<dbReference type="PANTHER" id="PTHR40252:SF2">
    <property type="entry name" value="BLR0328 PROTEIN"/>
    <property type="match status" value="1"/>
</dbReference>
<feature type="region of interest" description="Disordered" evidence="1">
    <location>
        <begin position="1"/>
        <end position="32"/>
    </location>
</feature>
<dbReference type="InterPro" id="IPR019494">
    <property type="entry name" value="FIST_C"/>
</dbReference>
<feature type="domain" description="FIST" evidence="2">
    <location>
        <begin position="65"/>
        <end position="263"/>
    </location>
</feature>
<reference evidence="4" key="1">
    <citation type="submission" date="2021-02" db="EMBL/GenBank/DDBJ databases">
        <title>Natrosporangium hydrolyticum gen. nov., sp. nov, a haloalkaliphilic actinobacterium from a soda solonchak soil.</title>
        <authorList>
            <person name="Sorokin D.Y."/>
            <person name="Khijniak T.V."/>
            <person name="Zakharycheva A.P."/>
            <person name="Boueva O.V."/>
            <person name="Ariskina E.V."/>
            <person name="Hahnke R.L."/>
            <person name="Bunk B."/>
            <person name="Sproer C."/>
            <person name="Schumann P."/>
            <person name="Evtushenko L.I."/>
            <person name="Kublanov I.V."/>
        </authorList>
    </citation>
    <scope>NUCLEOTIDE SEQUENCE</scope>
    <source>
        <strain evidence="4">DSM 106523</strain>
    </source>
</reference>
<dbReference type="Proteomes" id="UP000662857">
    <property type="component" value="Chromosome"/>
</dbReference>
<evidence type="ECO:0000313" key="4">
    <source>
        <dbReference type="EMBL" id="QSB12738.1"/>
    </source>
</evidence>
<dbReference type="RefSeq" id="WP_239674779.1">
    <property type="nucleotide sequence ID" value="NZ_CP070499.1"/>
</dbReference>
<evidence type="ECO:0000259" key="2">
    <source>
        <dbReference type="SMART" id="SM00897"/>
    </source>
</evidence>
<name>A0A895YGC5_9ACTN</name>
<evidence type="ECO:0000259" key="3">
    <source>
        <dbReference type="SMART" id="SM01204"/>
    </source>
</evidence>
<dbReference type="InterPro" id="IPR013702">
    <property type="entry name" value="FIST_domain_N"/>
</dbReference>
<protein>
    <submittedName>
        <fullName evidence="4">FIST C-terminal domain-containing protein</fullName>
    </submittedName>
</protein>
<gene>
    <name evidence="4" type="ORF">JQS43_13640</name>
</gene>
<evidence type="ECO:0000313" key="5">
    <source>
        <dbReference type="Proteomes" id="UP000662857"/>
    </source>
</evidence>
<accession>A0A895YGC5</accession>
<evidence type="ECO:0000256" key="1">
    <source>
        <dbReference type="SAM" id="MobiDB-lite"/>
    </source>
</evidence>
<dbReference type="PANTHER" id="PTHR40252">
    <property type="entry name" value="BLR0328 PROTEIN"/>
    <property type="match status" value="1"/>
</dbReference>
<organism evidence="4 5">
    <name type="scientific">Natronosporangium hydrolyticum</name>
    <dbReference type="NCBI Taxonomy" id="2811111"/>
    <lineage>
        <taxon>Bacteria</taxon>
        <taxon>Bacillati</taxon>
        <taxon>Actinomycetota</taxon>
        <taxon>Actinomycetes</taxon>
        <taxon>Micromonosporales</taxon>
        <taxon>Micromonosporaceae</taxon>
        <taxon>Natronosporangium</taxon>
    </lineage>
</organism>
<sequence>MSSTDRQLTGVPEPGSGELSDGAARADAAGKDRIRSGVGASEMADSRAAGQAAAAAAVGGLGAEPPALVMVYGSVRYELPELLAGVRDVTGDAPLVGATTSGAIHDGGLTRPGRGVAVLALSAGPYHFGVGSVVGLSRDSEAAGRALARSARRAAGDEPSPHSAILVLADGLRGDQQALVAGLYKVAGAAVPVIGGAAADDGLVERTLVFDGDRVLEDAAVAVWINAPWQLTVSVGHGWRPLGLPLLVTQVDGRAVQEIGGRPAVAVVREQLDDPRWGLRPGWLHGPGPQPAHAFGLLQPDGSLVVRSVYLDSAGELRTLVPVPLFTPVQVVGTTPADLLSVVSPVVIGAMAEREPTVLLAFSCLSRLELLLGDPSAEAVAVQRAASGATTFGFYTYGEFARTTGVAGYHNATLATIAL</sequence>
<dbReference type="Pfam" id="PF08495">
    <property type="entry name" value="FIST"/>
    <property type="match status" value="1"/>
</dbReference>
<dbReference type="EMBL" id="CP070499">
    <property type="protein sequence ID" value="QSB12738.1"/>
    <property type="molecule type" value="Genomic_DNA"/>
</dbReference>
<feature type="domain" description="FIST C-domain" evidence="3">
    <location>
        <begin position="264"/>
        <end position="403"/>
    </location>
</feature>
<proteinExistence type="predicted"/>